<organism evidence="4 5">
    <name type="scientific">Fuerstiella marisgermanici</name>
    <dbReference type="NCBI Taxonomy" id="1891926"/>
    <lineage>
        <taxon>Bacteria</taxon>
        <taxon>Pseudomonadati</taxon>
        <taxon>Planctomycetota</taxon>
        <taxon>Planctomycetia</taxon>
        <taxon>Planctomycetales</taxon>
        <taxon>Planctomycetaceae</taxon>
        <taxon>Fuerstiella</taxon>
    </lineage>
</organism>
<dbReference type="AlphaFoldDB" id="A0A1P8WP59"/>
<dbReference type="Gene3D" id="3.40.50.720">
    <property type="entry name" value="NAD(P)-binding Rossmann-like Domain"/>
    <property type="match status" value="1"/>
</dbReference>
<dbReference type="InterPro" id="IPR036291">
    <property type="entry name" value="NAD(P)-bd_dom_sf"/>
</dbReference>
<dbReference type="EC" id="1.1.1.103" evidence="4"/>
<feature type="domain" description="Alcohol dehydrogenase-like N-terminal" evidence="3">
    <location>
        <begin position="28"/>
        <end position="89"/>
    </location>
</feature>
<dbReference type="STRING" id="1891926.Fuma_05505"/>
<keyword evidence="1 4" id="KW-0560">Oxidoreductase</keyword>
<accession>A0A1P8WP59</accession>
<sequence>MIAGQFTSRRKIELVEIDEPKLADGAAGQIVFQPETTCLCGSDLPFFDGEFEGHEISYPQPTGMSLHEMVGTVVATNGTRWKPGTRVLAVPEGQRGLWERYVLSEERAIALDDRLTDEIALLAQPFGTVVWALKKLPNMIDRDVVVLGLGPIGQMFVAGLRNLGARRIVGIDPVEERTSLALKMGATNVVTGVGSEALADVTNILDGGLPEVVVEAVGHKAQAFNDAVSLTQHHGDILYFGVPPVLLDGLQFKEAMLKNITIRTSLHPDFERTFPLAMQWLAEGRVNLSPLLTHRFPLAKIQNAFDVFRDRKEGAIKVVVDFPAGRRDGANA</sequence>
<dbReference type="SUPFAM" id="SSF50129">
    <property type="entry name" value="GroES-like"/>
    <property type="match status" value="1"/>
</dbReference>
<reference evidence="4 5" key="1">
    <citation type="journal article" date="2016" name="Front. Microbiol.">
        <title>Fuerstia marisgermanicae gen. nov., sp. nov., an Unusual Member of the Phylum Planctomycetes from the German Wadden Sea.</title>
        <authorList>
            <person name="Kohn T."/>
            <person name="Heuer A."/>
            <person name="Jogler M."/>
            <person name="Vollmers J."/>
            <person name="Boedeker C."/>
            <person name="Bunk B."/>
            <person name="Rast P."/>
            <person name="Borchert D."/>
            <person name="Glockner I."/>
            <person name="Freese H.M."/>
            <person name="Klenk H.P."/>
            <person name="Overmann J."/>
            <person name="Kaster A.K."/>
            <person name="Rohde M."/>
            <person name="Wiegand S."/>
            <person name="Jogler C."/>
        </authorList>
    </citation>
    <scope>NUCLEOTIDE SEQUENCE [LARGE SCALE GENOMIC DNA]</scope>
    <source>
        <strain evidence="4 5">NH11</strain>
    </source>
</reference>
<dbReference type="InterPro" id="IPR011032">
    <property type="entry name" value="GroES-like_sf"/>
</dbReference>
<proteinExistence type="predicted"/>
<name>A0A1P8WP59_9PLAN</name>
<dbReference type="InterPro" id="IPR013154">
    <property type="entry name" value="ADH-like_N"/>
</dbReference>
<keyword evidence="5" id="KW-1185">Reference proteome</keyword>
<evidence type="ECO:0000313" key="4">
    <source>
        <dbReference type="EMBL" id="APZ95843.1"/>
    </source>
</evidence>
<dbReference type="SUPFAM" id="SSF51735">
    <property type="entry name" value="NAD(P)-binding Rossmann-fold domains"/>
    <property type="match status" value="1"/>
</dbReference>
<dbReference type="InterPro" id="IPR013149">
    <property type="entry name" value="ADH-like_C"/>
</dbReference>
<dbReference type="KEGG" id="fmr:Fuma_05505"/>
<gene>
    <name evidence="4" type="primary">tdh_2</name>
    <name evidence="4" type="ORF">Fuma_05505</name>
</gene>
<dbReference type="InterPro" id="IPR050129">
    <property type="entry name" value="Zn_alcohol_dh"/>
</dbReference>
<protein>
    <submittedName>
        <fullName evidence="4">L-threonine 3-dehydrogenase</fullName>
        <ecNumber evidence="4">1.1.1.103</ecNumber>
    </submittedName>
</protein>
<dbReference type="Gene3D" id="3.90.180.10">
    <property type="entry name" value="Medium-chain alcohol dehydrogenases, catalytic domain"/>
    <property type="match status" value="2"/>
</dbReference>
<dbReference type="Pfam" id="PF08240">
    <property type="entry name" value="ADH_N"/>
    <property type="match status" value="1"/>
</dbReference>
<feature type="domain" description="Alcohol dehydrogenase-like C-terminal" evidence="2">
    <location>
        <begin position="151"/>
        <end position="282"/>
    </location>
</feature>
<evidence type="ECO:0000259" key="3">
    <source>
        <dbReference type="Pfam" id="PF08240"/>
    </source>
</evidence>
<dbReference type="GO" id="GO:0008743">
    <property type="term" value="F:L-threonine 3-dehydrogenase activity"/>
    <property type="evidence" value="ECO:0007669"/>
    <property type="project" value="UniProtKB-EC"/>
</dbReference>
<dbReference type="Pfam" id="PF00107">
    <property type="entry name" value="ADH_zinc_N"/>
    <property type="match status" value="1"/>
</dbReference>
<evidence type="ECO:0000313" key="5">
    <source>
        <dbReference type="Proteomes" id="UP000187735"/>
    </source>
</evidence>
<dbReference type="Proteomes" id="UP000187735">
    <property type="component" value="Chromosome"/>
</dbReference>
<dbReference type="OrthoDB" id="239596at2"/>
<dbReference type="PANTHER" id="PTHR43401:SF2">
    <property type="entry name" value="L-THREONINE 3-DEHYDROGENASE"/>
    <property type="match status" value="1"/>
</dbReference>
<dbReference type="PANTHER" id="PTHR43401">
    <property type="entry name" value="L-THREONINE 3-DEHYDROGENASE"/>
    <property type="match status" value="1"/>
</dbReference>
<evidence type="ECO:0000256" key="1">
    <source>
        <dbReference type="ARBA" id="ARBA00023002"/>
    </source>
</evidence>
<dbReference type="EMBL" id="CP017641">
    <property type="protein sequence ID" value="APZ95843.1"/>
    <property type="molecule type" value="Genomic_DNA"/>
</dbReference>
<evidence type="ECO:0000259" key="2">
    <source>
        <dbReference type="Pfam" id="PF00107"/>
    </source>
</evidence>